<proteinExistence type="predicted"/>
<sequence length="452" mass="49921">MTMKFRNYILSATVSLSLASCQKFLEVQPKESVSDEQTIFDVTSATEAVRGIYNAFANGSYYGTSFQSIGYLSGDNVQWTGSQSQVQEFINHNVRSDNSTISAAWGQIYVAINRANNVIDKVPTLQDPHFSEDNKNQLLGEAYFLRALAYFDLVRTWGGVPLILKPTLTATDNSGVARSTKQETYAQVLNDLNKAEALLPASTNRYRATAKTVWALKSRYYLYQGDWAKAESYATKVISDVTNYQLKSPYNSFFANGARGTVESVFEIYYNGTTETNGHGGQWLPQTLGGTRQWAPNDAFVALANNATIGGNRSALVAKDNQNRWYGTLYPSTTSSASYVIRIAELFLIRAEARAQQNLLTGASGALFDLNAVRARAGLDASTATTQADVLLAIENERRVEFAFEPHRWFDLVRTNRAAAVLGVTDTTKYILPLPSQQVLLDPALKQNPGYN</sequence>
<dbReference type="PROSITE" id="PS51257">
    <property type="entry name" value="PROKAR_LIPOPROTEIN"/>
    <property type="match status" value="1"/>
</dbReference>
<dbReference type="InterPro" id="IPR012944">
    <property type="entry name" value="SusD_RagB_dom"/>
</dbReference>
<name>A0A9E2W1B4_9BACT</name>
<dbReference type="GO" id="GO:0009279">
    <property type="term" value="C:cell outer membrane"/>
    <property type="evidence" value="ECO:0007669"/>
    <property type="project" value="UniProtKB-SubCell"/>
</dbReference>
<keyword evidence="8" id="KW-1185">Reference proteome</keyword>
<dbReference type="InterPro" id="IPR033985">
    <property type="entry name" value="SusD-like_N"/>
</dbReference>
<dbReference type="EMBL" id="JAHSPG010000001">
    <property type="protein sequence ID" value="MBV4355920.1"/>
    <property type="molecule type" value="Genomic_DNA"/>
</dbReference>
<evidence type="ECO:0000313" key="8">
    <source>
        <dbReference type="Proteomes" id="UP000812270"/>
    </source>
</evidence>
<reference evidence="7" key="1">
    <citation type="submission" date="2021-06" db="EMBL/GenBank/DDBJ databases">
        <authorList>
            <person name="Huq M.A."/>
        </authorList>
    </citation>
    <scope>NUCLEOTIDE SEQUENCE</scope>
    <source>
        <strain evidence="7">MAH-26</strain>
    </source>
</reference>
<keyword evidence="2" id="KW-0732">Signal</keyword>
<dbReference type="Pfam" id="PF14322">
    <property type="entry name" value="SusD-like_3"/>
    <property type="match status" value="1"/>
</dbReference>
<dbReference type="CDD" id="cd08977">
    <property type="entry name" value="SusD"/>
    <property type="match status" value="1"/>
</dbReference>
<evidence type="ECO:0000259" key="5">
    <source>
        <dbReference type="Pfam" id="PF07980"/>
    </source>
</evidence>
<feature type="domain" description="SusD-like N-terminal" evidence="6">
    <location>
        <begin position="23"/>
        <end position="222"/>
    </location>
</feature>
<feature type="domain" description="RagB/SusD" evidence="5">
    <location>
        <begin position="332"/>
        <end position="451"/>
    </location>
</feature>
<evidence type="ECO:0000256" key="1">
    <source>
        <dbReference type="ARBA" id="ARBA00004442"/>
    </source>
</evidence>
<comment type="caution">
    <text evidence="7">The sequence shown here is derived from an EMBL/GenBank/DDBJ whole genome shotgun (WGS) entry which is preliminary data.</text>
</comment>
<evidence type="ECO:0000256" key="3">
    <source>
        <dbReference type="ARBA" id="ARBA00023136"/>
    </source>
</evidence>
<keyword evidence="3" id="KW-0472">Membrane</keyword>
<evidence type="ECO:0000313" key="7">
    <source>
        <dbReference type="EMBL" id="MBV4355920.1"/>
    </source>
</evidence>
<dbReference type="AlphaFoldDB" id="A0A9E2W1B4"/>
<comment type="subcellular location">
    <subcellularLocation>
        <location evidence="1">Cell outer membrane</location>
    </subcellularLocation>
</comment>
<organism evidence="7 8">
    <name type="scientific">Pinibacter aurantiacus</name>
    <dbReference type="NCBI Taxonomy" id="2851599"/>
    <lineage>
        <taxon>Bacteria</taxon>
        <taxon>Pseudomonadati</taxon>
        <taxon>Bacteroidota</taxon>
        <taxon>Chitinophagia</taxon>
        <taxon>Chitinophagales</taxon>
        <taxon>Chitinophagaceae</taxon>
        <taxon>Pinibacter</taxon>
    </lineage>
</organism>
<gene>
    <name evidence="7" type="ORF">KTO63_02090</name>
</gene>
<protein>
    <submittedName>
        <fullName evidence="7">RagB/SusD family nutrient uptake outer membrane protein</fullName>
    </submittedName>
</protein>
<evidence type="ECO:0000259" key="6">
    <source>
        <dbReference type="Pfam" id="PF14322"/>
    </source>
</evidence>
<accession>A0A9E2W1B4</accession>
<keyword evidence="4" id="KW-0998">Cell outer membrane</keyword>
<dbReference type="Pfam" id="PF07980">
    <property type="entry name" value="SusD_RagB"/>
    <property type="match status" value="1"/>
</dbReference>
<evidence type="ECO:0000256" key="4">
    <source>
        <dbReference type="ARBA" id="ARBA00023237"/>
    </source>
</evidence>
<evidence type="ECO:0000256" key="2">
    <source>
        <dbReference type="ARBA" id="ARBA00022729"/>
    </source>
</evidence>
<dbReference type="Proteomes" id="UP000812270">
    <property type="component" value="Unassembled WGS sequence"/>
</dbReference>